<accession>A0A0F8WYR2</accession>
<gene>
    <name evidence="2" type="ORF">LCGC14_3010600</name>
</gene>
<proteinExistence type="predicted"/>
<keyword evidence="1" id="KW-0472">Membrane</keyword>
<organism evidence="2">
    <name type="scientific">marine sediment metagenome</name>
    <dbReference type="NCBI Taxonomy" id="412755"/>
    <lineage>
        <taxon>unclassified sequences</taxon>
        <taxon>metagenomes</taxon>
        <taxon>ecological metagenomes</taxon>
    </lineage>
</organism>
<keyword evidence="1" id="KW-0812">Transmembrane</keyword>
<protein>
    <submittedName>
        <fullName evidence="2">Uncharacterized protein</fullName>
    </submittedName>
</protein>
<comment type="caution">
    <text evidence="2">The sequence shown here is derived from an EMBL/GenBank/DDBJ whole genome shotgun (WGS) entry which is preliminary data.</text>
</comment>
<evidence type="ECO:0000256" key="1">
    <source>
        <dbReference type="SAM" id="Phobius"/>
    </source>
</evidence>
<evidence type="ECO:0000313" key="2">
    <source>
        <dbReference type="EMBL" id="KKK61813.1"/>
    </source>
</evidence>
<dbReference type="AlphaFoldDB" id="A0A0F8WYR2"/>
<feature type="transmembrane region" description="Helical" evidence="1">
    <location>
        <begin position="12"/>
        <end position="29"/>
    </location>
</feature>
<dbReference type="EMBL" id="LAZR01062300">
    <property type="protein sequence ID" value="KKK61813.1"/>
    <property type="molecule type" value="Genomic_DNA"/>
</dbReference>
<name>A0A0F8WYR2_9ZZZZ</name>
<keyword evidence="1" id="KW-1133">Transmembrane helix</keyword>
<reference evidence="2" key="1">
    <citation type="journal article" date="2015" name="Nature">
        <title>Complex archaea that bridge the gap between prokaryotes and eukaryotes.</title>
        <authorList>
            <person name="Spang A."/>
            <person name="Saw J.H."/>
            <person name="Jorgensen S.L."/>
            <person name="Zaremba-Niedzwiedzka K."/>
            <person name="Martijn J."/>
            <person name="Lind A.E."/>
            <person name="van Eijk R."/>
            <person name="Schleper C."/>
            <person name="Guy L."/>
            <person name="Ettema T.J."/>
        </authorList>
    </citation>
    <scope>NUCLEOTIDE SEQUENCE</scope>
</reference>
<sequence>MAGFEIITNHPLIIAFVLVGGFAIWKFIIQPIMNEGKSLDPTKDEVDGTNLNLDLKGLD</sequence>